<feature type="region of interest" description="Disordered" evidence="1">
    <location>
        <begin position="61"/>
        <end position="130"/>
    </location>
</feature>
<feature type="compositionally biased region" description="Pro residues" evidence="1">
    <location>
        <begin position="105"/>
        <end position="120"/>
    </location>
</feature>
<keyword evidence="3" id="KW-1185">Reference proteome</keyword>
<proteinExistence type="predicted"/>
<evidence type="ECO:0000256" key="1">
    <source>
        <dbReference type="SAM" id="MobiDB-lite"/>
    </source>
</evidence>
<gene>
    <name evidence="2" type="ORF">TWF696_001469</name>
</gene>
<name>A0AAV9UAF9_9PEZI</name>
<sequence>MSSFPPPDDFFDMPIGNYCLCFETGGPGPCGPGCVNMGGQQMIQTTYDASQMPFLQQQLPHQYQQPGYQIQQGAPWPPPGPLNFQQDASLTPPGPPNFQPHQIMAPPPQPQQAIAPPPQPSTSQASTSQVTRYPYGDEVVASFVFVDRTRPRTTLIRRAQRGTERGWSAAEDNFLIAFKESQGIGAPGKDWTTCAEELDNYTRESFPEIARKRGYKSLSTVRDHWKHVRNGQTPATCLVNTYLTSTVYNSAEWARERQWIQQNHFA</sequence>
<comment type="caution">
    <text evidence="2">The sequence shown here is derived from an EMBL/GenBank/DDBJ whole genome shotgun (WGS) entry which is preliminary data.</text>
</comment>
<protein>
    <recommendedName>
        <fullName evidence="4">Myb-like domain-containing protein</fullName>
    </recommendedName>
</protein>
<evidence type="ECO:0000313" key="3">
    <source>
        <dbReference type="Proteomes" id="UP001375240"/>
    </source>
</evidence>
<dbReference type="AlphaFoldDB" id="A0AAV9UAF9"/>
<dbReference type="Proteomes" id="UP001375240">
    <property type="component" value="Unassembled WGS sequence"/>
</dbReference>
<dbReference type="EMBL" id="JAVHNQ010000010">
    <property type="protein sequence ID" value="KAK6337997.1"/>
    <property type="molecule type" value="Genomic_DNA"/>
</dbReference>
<accession>A0AAV9UAF9</accession>
<organism evidence="2 3">
    <name type="scientific">Orbilia brochopaga</name>
    <dbReference type="NCBI Taxonomy" id="3140254"/>
    <lineage>
        <taxon>Eukaryota</taxon>
        <taxon>Fungi</taxon>
        <taxon>Dikarya</taxon>
        <taxon>Ascomycota</taxon>
        <taxon>Pezizomycotina</taxon>
        <taxon>Orbiliomycetes</taxon>
        <taxon>Orbiliales</taxon>
        <taxon>Orbiliaceae</taxon>
        <taxon>Orbilia</taxon>
    </lineage>
</organism>
<feature type="compositionally biased region" description="Low complexity" evidence="1">
    <location>
        <begin position="61"/>
        <end position="73"/>
    </location>
</feature>
<evidence type="ECO:0000313" key="2">
    <source>
        <dbReference type="EMBL" id="KAK6337997.1"/>
    </source>
</evidence>
<reference evidence="2 3" key="1">
    <citation type="submission" date="2019-10" db="EMBL/GenBank/DDBJ databases">
        <authorList>
            <person name="Palmer J.M."/>
        </authorList>
    </citation>
    <scope>NUCLEOTIDE SEQUENCE [LARGE SCALE GENOMIC DNA]</scope>
    <source>
        <strain evidence="2 3">TWF696</strain>
    </source>
</reference>
<evidence type="ECO:0008006" key="4">
    <source>
        <dbReference type="Google" id="ProtNLM"/>
    </source>
</evidence>